<keyword evidence="8" id="KW-0694">RNA-binding</keyword>
<evidence type="ECO:0000256" key="1">
    <source>
        <dbReference type="ARBA" id="ARBA00001946"/>
    </source>
</evidence>
<keyword evidence="5" id="KW-0479">Metal-binding</keyword>
<dbReference type="Gene3D" id="1.10.246.80">
    <property type="match status" value="1"/>
</dbReference>
<evidence type="ECO:0000256" key="6">
    <source>
        <dbReference type="ARBA" id="ARBA00022741"/>
    </source>
</evidence>
<dbReference type="AlphaFoldDB" id="A0AAV5B312"/>
<evidence type="ECO:0000256" key="8">
    <source>
        <dbReference type="RuleBase" id="RU003953"/>
    </source>
</evidence>
<dbReference type="Proteomes" id="UP001055025">
    <property type="component" value="Unassembled WGS sequence"/>
</dbReference>
<dbReference type="RefSeq" id="WP_265590723.1">
    <property type="nucleotide sequence ID" value="NZ_BQKC01000001.1"/>
</dbReference>
<dbReference type="PANTHER" id="PTHR46173:SF1">
    <property type="entry name" value="CCA TRNA NUCLEOTIDYLTRANSFERASE 1, MITOCHONDRIAL"/>
    <property type="match status" value="1"/>
</dbReference>
<reference evidence="10" key="1">
    <citation type="journal article" date="2022" name="Int. J. Syst. Evol. Microbiol.">
        <title>Granulimonas faecalis gen. nov., sp. nov., and Leptogranulimonas caecicola gen. nov., sp. nov., novel lactate-producing Atopobiaceae bacteria isolated from mouse intestines, and an emended description of the family Atopobiaceae.</title>
        <authorList>
            <person name="Morinaga K."/>
            <person name="Kusada H."/>
            <person name="Sakamoto S."/>
            <person name="Murakami T."/>
            <person name="Toyoda A."/>
            <person name="Mori H."/>
            <person name="Meng X.Y."/>
            <person name="Takashino M."/>
            <person name="Murotomi K."/>
            <person name="Tamaki H."/>
        </authorList>
    </citation>
    <scope>NUCLEOTIDE SEQUENCE</scope>
    <source>
        <strain evidence="10">OPF53</strain>
    </source>
</reference>
<dbReference type="InterPro" id="IPR032828">
    <property type="entry name" value="PolyA_RNA-bd"/>
</dbReference>
<dbReference type="GO" id="GO:0000166">
    <property type="term" value="F:nucleotide binding"/>
    <property type="evidence" value="ECO:0007669"/>
    <property type="project" value="UniProtKB-KW"/>
</dbReference>
<dbReference type="InterPro" id="IPR050264">
    <property type="entry name" value="Bact_CCA-adding_enz_type3_sf"/>
</dbReference>
<organism evidence="10 11">
    <name type="scientific">Granulimonas faecalis</name>
    <dbReference type="NCBI Taxonomy" id="2894155"/>
    <lineage>
        <taxon>Bacteria</taxon>
        <taxon>Bacillati</taxon>
        <taxon>Actinomycetota</taxon>
        <taxon>Coriobacteriia</taxon>
        <taxon>Coriobacteriales</taxon>
        <taxon>Kribbibacteriaceae</taxon>
        <taxon>Granulimonas</taxon>
    </lineage>
</organism>
<dbReference type="InterPro" id="IPR043519">
    <property type="entry name" value="NT_sf"/>
</dbReference>
<keyword evidence="2 8" id="KW-0808">Transferase</keyword>
<evidence type="ECO:0000256" key="2">
    <source>
        <dbReference type="ARBA" id="ARBA00022679"/>
    </source>
</evidence>
<proteinExistence type="inferred from homology"/>
<dbReference type="Gene3D" id="1.10.3090.10">
    <property type="entry name" value="cca-adding enzyme, domain 2"/>
    <property type="match status" value="1"/>
</dbReference>
<keyword evidence="11" id="KW-1185">Reference proteome</keyword>
<dbReference type="CDD" id="cd05398">
    <property type="entry name" value="NT_ClassII-CCAase"/>
    <property type="match status" value="1"/>
</dbReference>
<keyword evidence="7" id="KW-0460">Magnesium</keyword>
<dbReference type="PANTHER" id="PTHR46173">
    <property type="entry name" value="CCA TRNA NUCLEOTIDYLTRANSFERASE 1, MITOCHONDRIAL"/>
    <property type="match status" value="1"/>
</dbReference>
<dbReference type="GO" id="GO:0016779">
    <property type="term" value="F:nucleotidyltransferase activity"/>
    <property type="evidence" value="ECO:0007669"/>
    <property type="project" value="UniProtKB-KW"/>
</dbReference>
<dbReference type="InterPro" id="IPR006675">
    <property type="entry name" value="HDIG_dom"/>
</dbReference>
<dbReference type="InterPro" id="IPR006674">
    <property type="entry name" value="HD_domain"/>
</dbReference>
<dbReference type="Pfam" id="PF12627">
    <property type="entry name" value="PolyA_pol_RNAbd"/>
    <property type="match status" value="1"/>
</dbReference>
<accession>A0AAV5B312</accession>
<evidence type="ECO:0000256" key="3">
    <source>
        <dbReference type="ARBA" id="ARBA00022694"/>
    </source>
</evidence>
<keyword evidence="6" id="KW-0547">Nucleotide-binding</keyword>
<evidence type="ECO:0000313" key="11">
    <source>
        <dbReference type="Proteomes" id="UP001055025"/>
    </source>
</evidence>
<dbReference type="Pfam" id="PF01966">
    <property type="entry name" value="HD"/>
    <property type="match status" value="1"/>
</dbReference>
<protein>
    <submittedName>
        <fullName evidence="10">Polynucleotide adenylyltransferase</fullName>
    </submittedName>
</protein>
<keyword evidence="4 10" id="KW-0548">Nucleotidyltransferase</keyword>
<dbReference type="SUPFAM" id="SSF81891">
    <property type="entry name" value="Poly A polymerase C-terminal region-like"/>
    <property type="match status" value="1"/>
</dbReference>
<feature type="domain" description="HD/PDEase" evidence="9">
    <location>
        <begin position="254"/>
        <end position="374"/>
    </location>
</feature>
<evidence type="ECO:0000313" key="10">
    <source>
        <dbReference type="EMBL" id="GJM55180.1"/>
    </source>
</evidence>
<name>A0AAV5B312_9ACTN</name>
<comment type="caution">
    <text evidence="10">The sequence shown here is derived from an EMBL/GenBank/DDBJ whole genome shotgun (WGS) entry which is preliminary data.</text>
</comment>
<evidence type="ECO:0000259" key="9">
    <source>
        <dbReference type="SMART" id="SM00471"/>
    </source>
</evidence>
<dbReference type="EMBL" id="BQKC01000001">
    <property type="protein sequence ID" value="GJM55180.1"/>
    <property type="molecule type" value="Genomic_DNA"/>
</dbReference>
<dbReference type="SMART" id="SM00471">
    <property type="entry name" value="HDc"/>
    <property type="match status" value="1"/>
</dbReference>
<dbReference type="Gene3D" id="3.30.460.10">
    <property type="entry name" value="Beta Polymerase, domain 2"/>
    <property type="match status" value="1"/>
</dbReference>
<dbReference type="Pfam" id="PF01743">
    <property type="entry name" value="PolyA_pol"/>
    <property type="match status" value="1"/>
</dbReference>
<sequence length="477" mass="50865">MPDAPRLRSPDGLAAPPEAGFVLRTLEDAGHSAWVVGGWVRDSLLGRPVHDVDVATSARWEDGARALRAAGIPVVETGTAHGTVTAVVGGVPVEVTTYRVDGAYSDARHPDAVRFVDSVDDDLARRDLTVNAMAWHPERGLRDPFGGRDDLARGLVRAVGDPDARMAEDALRVLRAVRFSARLGFSVEPATQAAVDAHAPGLRHVSRERIGSELRALLATGRGGGALRTQRPALFCAVPELAAMDGFPQRTPYHSMDVLGHVARVMDYVEVYTGGTATEHLRWAALLHDVGKPDRLTYGPEDTAHFFGHPARSRDIAREVMARLAVPRAVAVPALALVRLHDRPVADDDRSVTSILRDLDRLAPAMAPGLFFELMALKRADAAGKAPAYRGYAVEVDALEARGRALLTAGVPLRPSDLAVSGADVMGALGLPPGPAVGRALRAALDAVHRGEVGPGRDELLRWIEEHGDDSSVCGKP</sequence>
<dbReference type="CDD" id="cd00077">
    <property type="entry name" value="HDc"/>
    <property type="match status" value="1"/>
</dbReference>
<gene>
    <name evidence="10" type="ORF">ATOP_08350</name>
</gene>
<evidence type="ECO:0000256" key="7">
    <source>
        <dbReference type="ARBA" id="ARBA00022842"/>
    </source>
</evidence>
<dbReference type="NCBIfam" id="TIGR00277">
    <property type="entry name" value="HDIG"/>
    <property type="match status" value="1"/>
</dbReference>
<evidence type="ECO:0000256" key="4">
    <source>
        <dbReference type="ARBA" id="ARBA00022695"/>
    </source>
</evidence>
<dbReference type="InterPro" id="IPR002646">
    <property type="entry name" value="PolA_pol_head_dom"/>
</dbReference>
<keyword evidence="3" id="KW-0819">tRNA processing</keyword>
<comment type="cofactor">
    <cofactor evidence="1">
        <name>Mg(2+)</name>
        <dbReference type="ChEBI" id="CHEBI:18420"/>
    </cofactor>
</comment>
<dbReference type="InterPro" id="IPR003607">
    <property type="entry name" value="HD/PDEase_dom"/>
</dbReference>
<dbReference type="GO" id="GO:0046872">
    <property type="term" value="F:metal ion binding"/>
    <property type="evidence" value="ECO:0007669"/>
    <property type="project" value="UniProtKB-KW"/>
</dbReference>
<dbReference type="SUPFAM" id="SSF81301">
    <property type="entry name" value="Nucleotidyltransferase"/>
    <property type="match status" value="1"/>
</dbReference>
<dbReference type="GO" id="GO:0000049">
    <property type="term" value="F:tRNA binding"/>
    <property type="evidence" value="ECO:0007669"/>
    <property type="project" value="TreeGrafter"/>
</dbReference>
<dbReference type="GO" id="GO:0008033">
    <property type="term" value="P:tRNA processing"/>
    <property type="evidence" value="ECO:0007669"/>
    <property type="project" value="UniProtKB-KW"/>
</dbReference>
<comment type="similarity">
    <text evidence="8">Belongs to the tRNA nucleotidyltransferase/poly(A) polymerase family.</text>
</comment>
<evidence type="ECO:0000256" key="5">
    <source>
        <dbReference type="ARBA" id="ARBA00022723"/>
    </source>
</evidence>